<keyword evidence="1" id="KW-1133">Transmembrane helix</keyword>
<organism evidence="2 3">
    <name type="scientific">Trichobilharzia regenti</name>
    <name type="common">Nasal bird schistosome</name>
    <dbReference type="NCBI Taxonomy" id="157069"/>
    <lineage>
        <taxon>Eukaryota</taxon>
        <taxon>Metazoa</taxon>
        <taxon>Spiralia</taxon>
        <taxon>Lophotrochozoa</taxon>
        <taxon>Platyhelminthes</taxon>
        <taxon>Trematoda</taxon>
        <taxon>Digenea</taxon>
        <taxon>Strigeidida</taxon>
        <taxon>Schistosomatoidea</taxon>
        <taxon>Schistosomatidae</taxon>
        <taxon>Trichobilharzia</taxon>
    </lineage>
</organism>
<accession>A0AA85J1H3</accession>
<feature type="transmembrane region" description="Helical" evidence="1">
    <location>
        <begin position="106"/>
        <end position="126"/>
    </location>
</feature>
<sequence>MERTEGRQALFHMEHCIKDTVCFLSKHILFLLTKKGSAKQPHEIFKSKWNYVAIALVILAVILAIALMLSRRLQSATPFNAIIAGLVIILFIFGIGYFYHVSERFYALYSLLITFAVAIIVLLITFNLQTMQLGGFILFFTLGCVFAIAGIVLLAVKIRDDVYRIIGGVCLVTAVFFIMFITGCELKLHFKTGSPGSSVLPEIWYSVFSSSSDSIGNNIEQSTCG</sequence>
<name>A0AA85J1H3_TRIRE</name>
<keyword evidence="1" id="KW-0812">Transmembrane</keyword>
<evidence type="ECO:0000313" key="2">
    <source>
        <dbReference type="Proteomes" id="UP000050795"/>
    </source>
</evidence>
<evidence type="ECO:0000313" key="3">
    <source>
        <dbReference type="WBParaSite" id="TREG1_123280.1"/>
    </source>
</evidence>
<dbReference type="AlphaFoldDB" id="A0AA85J1H3"/>
<feature type="transmembrane region" description="Helical" evidence="1">
    <location>
        <begin position="81"/>
        <end position="100"/>
    </location>
</feature>
<dbReference type="Proteomes" id="UP000050795">
    <property type="component" value="Unassembled WGS sequence"/>
</dbReference>
<reference evidence="3" key="2">
    <citation type="submission" date="2023-11" db="UniProtKB">
        <authorList>
            <consortium name="WormBaseParasite"/>
        </authorList>
    </citation>
    <scope>IDENTIFICATION</scope>
</reference>
<keyword evidence="1" id="KW-0472">Membrane</keyword>
<protein>
    <submittedName>
        <fullName evidence="3">Uncharacterized protein</fullName>
    </submittedName>
</protein>
<proteinExistence type="predicted"/>
<reference evidence="2" key="1">
    <citation type="submission" date="2022-06" db="EMBL/GenBank/DDBJ databases">
        <authorList>
            <person name="Berger JAMES D."/>
            <person name="Berger JAMES D."/>
        </authorList>
    </citation>
    <scope>NUCLEOTIDE SEQUENCE [LARGE SCALE GENOMIC DNA]</scope>
</reference>
<feature type="transmembrane region" description="Helical" evidence="1">
    <location>
        <begin position="162"/>
        <end position="181"/>
    </location>
</feature>
<evidence type="ECO:0000256" key="1">
    <source>
        <dbReference type="SAM" id="Phobius"/>
    </source>
</evidence>
<feature type="transmembrane region" description="Helical" evidence="1">
    <location>
        <begin position="49"/>
        <end position="69"/>
    </location>
</feature>
<keyword evidence="2" id="KW-1185">Reference proteome</keyword>
<dbReference type="WBParaSite" id="TREG1_123280.1">
    <property type="protein sequence ID" value="TREG1_123280.1"/>
    <property type="gene ID" value="TREG1_123280"/>
</dbReference>
<feature type="transmembrane region" description="Helical" evidence="1">
    <location>
        <begin position="133"/>
        <end position="156"/>
    </location>
</feature>